<dbReference type="PANTHER" id="PTHR35732">
    <property type="entry name" value="OS10G0545100 PROTEIN"/>
    <property type="match status" value="1"/>
</dbReference>
<dbReference type="EMBL" id="GGEC01025138">
    <property type="protein sequence ID" value="MBX05622.1"/>
    <property type="molecule type" value="Transcribed_RNA"/>
</dbReference>
<feature type="region of interest" description="Disordered" evidence="1">
    <location>
        <begin position="23"/>
        <end position="43"/>
    </location>
</feature>
<dbReference type="AlphaFoldDB" id="A0A2P2KIV6"/>
<reference evidence="2" key="1">
    <citation type="submission" date="2018-02" db="EMBL/GenBank/DDBJ databases">
        <title>Rhizophora mucronata_Transcriptome.</title>
        <authorList>
            <person name="Meera S.P."/>
            <person name="Sreeshan A."/>
            <person name="Augustine A."/>
        </authorList>
    </citation>
    <scope>NUCLEOTIDE SEQUENCE</scope>
    <source>
        <tissue evidence="2">Leaf</tissue>
    </source>
</reference>
<accession>A0A2P2KIV6</accession>
<organism evidence="2">
    <name type="scientific">Rhizophora mucronata</name>
    <name type="common">Asiatic mangrove</name>
    <dbReference type="NCBI Taxonomy" id="61149"/>
    <lineage>
        <taxon>Eukaryota</taxon>
        <taxon>Viridiplantae</taxon>
        <taxon>Streptophyta</taxon>
        <taxon>Embryophyta</taxon>
        <taxon>Tracheophyta</taxon>
        <taxon>Spermatophyta</taxon>
        <taxon>Magnoliopsida</taxon>
        <taxon>eudicotyledons</taxon>
        <taxon>Gunneridae</taxon>
        <taxon>Pentapetalae</taxon>
        <taxon>rosids</taxon>
        <taxon>fabids</taxon>
        <taxon>Malpighiales</taxon>
        <taxon>Rhizophoraceae</taxon>
        <taxon>Rhizophora</taxon>
    </lineage>
</organism>
<evidence type="ECO:0000313" key="2">
    <source>
        <dbReference type="EMBL" id="MBX05622.1"/>
    </source>
</evidence>
<proteinExistence type="predicted"/>
<evidence type="ECO:0000256" key="1">
    <source>
        <dbReference type="SAM" id="MobiDB-lite"/>
    </source>
</evidence>
<protein>
    <submittedName>
        <fullName evidence="2">Uncharacterized protein LOC105130722</fullName>
    </submittedName>
</protein>
<dbReference type="PANTHER" id="PTHR35732:SF1">
    <property type="entry name" value="OS10G0545100 PROTEIN"/>
    <property type="match status" value="1"/>
</dbReference>
<name>A0A2P2KIV6_RHIMU</name>
<sequence>MARCLSNTHDAFFCFLPPSSSNSIPPSSPSSIVSSSYSSSSSSSTRRSITHLVKLRRPSQLPLTKASNDERNPSGLIEEDSKFVPLNTDDPVYGPPALLLLGFEVAEVAKIQQLLKQLDGEFLQVILCTEAMILHPLWEVIHMSQPNFEAVEIAKSLPRICFLSGLSGEEMMMFIDAFPEAGIEQLPLLMQFSI</sequence>